<evidence type="ECO:0000313" key="1">
    <source>
        <dbReference type="EMBL" id="KAL2846504.1"/>
    </source>
</evidence>
<name>A0ABR4K2F6_9EURO</name>
<dbReference type="EMBL" id="JBFXLR010000032">
    <property type="protein sequence ID" value="KAL2846504.1"/>
    <property type="molecule type" value="Genomic_DNA"/>
</dbReference>
<dbReference type="GeneID" id="98155883"/>
<evidence type="ECO:0008006" key="3">
    <source>
        <dbReference type="Google" id="ProtNLM"/>
    </source>
</evidence>
<dbReference type="RefSeq" id="XP_070897198.1">
    <property type="nucleotide sequence ID" value="XM_071040719.1"/>
</dbReference>
<proteinExistence type="predicted"/>
<reference evidence="1 2" key="1">
    <citation type="submission" date="2024-07" db="EMBL/GenBank/DDBJ databases">
        <title>Section-level genome sequencing and comparative genomics of Aspergillus sections Usti and Cavernicolus.</title>
        <authorList>
            <consortium name="Lawrence Berkeley National Laboratory"/>
            <person name="Nybo J.L."/>
            <person name="Vesth T.C."/>
            <person name="Theobald S."/>
            <person name="Frisvad J.C."/>
            <person name="Larsen T.O."/>
            <person name="Kjaerboelling I."/>
            <person name="Rothschild-Mancinelli K."/>
            <person name="Lyhne E.K."/>
            <person name="Kogle M.E."/>
            <person name="Barry K."/>
            <person name="Clum A."/>
            <person name="Na H."/>
            <person name="Ledsgaard L."/>
            <person name="Lin J."/>
            <person name="Lipzen A."/>
            <person name="Kuo A."/>
            <person name="Riley R."/>
            <person name="Mondo S."/>
            <person name="LaButti K."/>
            <person name="Haridas S."/>
            <person name="Pangalinan J."/>
            <person name="Salamov A.A."/>
            <person name="Simmons B.A."/>
            <person name="Magnuson J.K."/>
            <person name="Chen J."/>
            <person name="Drula E."/>
            <person name="Henrissat B."/>
            <person name="Wiebenga A."/>
            <person name="Lubbers R.J."/>
            <person name="Gomes A.C."/>
            <person name="Macurrencykelacurrency M.R."/>
            <person name="Stajich J."/>
            <person name="Grigoriev I.V."/>
            <person name="Mortensen U.H."/>
            <person name="De vries R.P."/>
            <person name="Baker S.E."/>
            <person name="Andersen M.R."/>
        </authorList>
    </citation>
    <scope>NUCLEOTIDE SEQUENCE [LARGE SCALE GENOMIC DNA]</scope>
    <source>
        <strain evidence="1 2">CBS 756.74</strain>
    </source>
</reference>
<gene>
    <name evidence="1" type="ORF">BJX68DRAFT_240685</name>
</gene>
<accession>A0ABR4K2F6</accession>
<comment type="caution">
    <text evidence="1">The sequence shown here is derived from an EMBL/GenBank/DDBJ whole genome shotgun (WGS) entry which is preliminary data.</text>
</comment>
<organism evidence="1 2">
    <name type="scientific">Aspergillus pseudodeflectus</name>
    <dbReference type="NCBI Taxonomy" id="176178"/>
    <lineage>
        <taxon>Eukaryota</taxon>
        <taxon>Fungi</taxon>
        <taxon>Dikarya</taxon>
        <taxon>Ascomycota</taxon>
        <taxon>Pezizomycotina</taxon>
        <taxon>Eurotiomycetes</taxon>
        <taxon>Eurotiomycetidae</taxon>
        <taxon>Eurotiales</taxon>
        <taxon>Aspergillaceae</taxon>
        <taxon>Aspergillus</taxon>
        <taxon>Aspergillus subgen. Nidulantes</taxon>
    </lineage>
</organism>
<sequence length="206" mass="22795">MAPLTPDRVMEGRPFVARDSRLFKLPLEILSTIVCFLDGDKQSLASLALVNSDCRQLARSCQFQAIVFDSSPSSTHLLGILIYEAAERSRSPNRLTERLSLGACIRCVKTNSNYYRDQIRSLRTNTRLRNEEARDQEAQEEVDRIEGDYGERKLGICPSAGHAPTVISTLPHLDTIEWVAGTMIDTPLLNCLAAVKGKASSSVCPN</sequence>
<dbReference type="Proteomes" id="UP001610444">
    <property type="component" value="Unassembled WGS sequence"/>
</dbReference>
<protein>
    <recommendedName>
        <fullName evidence="3">F-box domain-containing protein</fullName>
    </recommendedName>
</protein>
<evidence type="ECO:0000313" key="2">
    <source>
        <dbReference type="Proteomes" id="UP001610444"/>
    </source>
</evidence>
<keyword evidence="2" id="KW-1185">Reference proteome</keyword>